<sequence length="304" mass="32296">MTVMSDPATVLPAGPSLADDAGGLLDAAPFPVLRPVTPRYADLGGDGRVTTVALARWFEEARVLAELPRFRRLVEDGGFAPFRILLAAQRIHRLEAPVHRAEYRVATGVRRIGGSSYSYGHAVFDGDRPVAVSDSVTVLATGSGPSGLPDALREDLGSMVLEEPGGGPPRPEASRRERSRYPLAHPLVTRIGDVDTNRHVNNVALLSWYADAVAAWQSARLGDPDGGPPEELAPSAWEVQYVDEVAHPRTYDVALAVDRETAGGGLHYRAGLFSGDRCVGLADGFGAAGPFTGAGLGPRSAYRR</sequence>
<reference evidence="4" key="1">
    <citation type="journal article" date="2019" name="Int. J. Syst. Evol. Microbiol.">
        <title>The Global Catalogue of Microorganisms (GCM) 10K type strain sequencing project: providing services to taxonomists for standard genome sequencing and annotation.</title>
        <authorList>
            <consortium name="The Broad Institute Genomics Platform"/>
            <consortium name="The Broad Institute Genome Sequencing Center for Infectious Disease"/>
            <person name="Wu L."/>
            <person name="Ma J."/>
        </authorList>
    </citation>
    <scope>NUCLEOTIDE SEQUENCE [LARGE SCALE GENOMIC DNA]</scope>
    <source>
        <strain evidence="4">JCM 17979</strain>
    </source>
</reference>
<dbReference type="SUPFAM" id="SSF54637">
    <property type="entry name" value="Thioesterase/thiol ester dehydrase-isomerase"/>
    <property type="match status" value="2"/>
</dbReference>
<evidence type="ECO:0000259" key="2">
    <source>
        <dbReference type="Pfam" id="PF20791"/>
    </source>
</evidence>
<gene>
    <name evidence="3" type="ORF">GCM10023200_13720</name>
</gene>
<dbReference type="Gene3D" id="3.10.129.10">
    <property type="entry name" value="Hotdog Thioesterase"/>
    <property type="match status" value="2"/>
</dbReference>
<dbReference type="InterPro" id="IPR029069">
    <property type="entry name" value="HotDog_dom_sf"/>
</dbReference>
<feature type="domain" description="Acyl-ACP thioesterase-like C-terminal" evidence="2">
    <location>
        <begin position="184"/>
        <end position="214"/>
    </location>
</feature>
<evidence type="ECO:0000256" key="1">
    <source>
        <dbReference type="SAM" id="MobiDB-lite"/>
    </source>
</evidence>
<accession>A0ABP9AHL9</accession>
<organism evidence="3 4">
    <name type="scientific">Actinomycetospora chlora</name>
    <dbReference type="NCBI Taxonomy" id="663608"/>
    <lineage>
        <taxon>Bacteria</taxon>
        <taxon>Bacillati</taxon>
        <taxon>Actinomycetota</taxon>
        <taxon>Actinomycetes</taxon>
        <taxon>Pseudonocardiales</taxon>
        <taxon>Pseudonocardiaceae</taxon>
        <taxon>Actinomycetospora</taxon>
    </lineage>
</organism>
<dbReference type="Pfam" id="PF20791">
    <property type="entry name" value="Acyl-ACP_TE_C"/>
    <property type="match status" value="1"/>
</dbReference>
<dbReference type="Proteomes" id="UP001500928">
    <property type="component" value="Unassembled WGS sequence"/>
</dbReference>
<comment type="caution">
    <text evidence="3">The sequence shown here is derived from an EMBL/GenBank/DDBJ whole genome shotgun (WGS) entry which is preliminary data.</text>
</comment>
<evidence type="ECO:0000313" key="3">
    <source>
        <dbReference type="EMBL" id="GAA4781613.1"/>
    </source>
</evidence>
<keyword evidence="4" id="KW-1185">Reference proteome</keyword>
<protein>
    <recommendedName>
        <fullName evidence="2">Acyl-ACP thioesterase-like C-terminal domain-containing protein</fullName>
    </recommendedName>
</protein>
<name>A0ABP9AHL9_9PSEU</name>
<dbReference type="EMBL" id="BAABHO010000008">
    <property type="protein sequence ID" value="GAA4781613.1"/>
    <property type="molecule type" value="Genomic_DNA"/>
</dbReference>
<feature type="region of interest" description="Disordered" evidence="1">
    <location>
        <begin position="159"/>
        <end position="178"/>
    </location>
</feature>
<evidence type="ECO:0000313" key="4">
    <source>
        <dbReference type="Proteomes" id="UP001500928"/>
    </source>
</evidence>
<proteinExistence type="predicted"/>
<dbReference type="InterPro" id="IPR049427">
    <property type="entry name" value="Acyl-ACP_TE_C"/>
</dbReference>